<evidence type="ECO:0000259" key="3">
    <source>
        <dbReference type="Pfam" id="PF21037"/>
    </source>
</evidence>
<keyword evidence="5" id="KW-1185">Reference proteome</keyword>
<proteinExistence type="predicted"/>
<name>A0AAD9CL53_DISEL</name>
<dbReference type="EMBL" id="JASDAP010000005">
    <property type="protein sequence ID" value="KAK1903083.1"/>
    <property type="molecule type" value="Genomic_DNA"/>
</dbReference>
<dbReference type="PANTHER" id="PTHR34523">
    <property type="entry name" value="COILED-COIL DOMAIN-CONTAINING PROTEIN 138"/>
    <property type="match status" value="1"/>
</dbReference>
<dbReference type="InterPro" id="IPR048750">
    <property type="entry name" value="CCDC138_C"/>
</dbReference>
<gene>
    <name evidence="4" type="ORF">KUDE01_006042</name>
</gene>
<comment type="caution">
    <text evidence="4">The sequence shown here is derived from an EMBL/GenBank/DDBJ whole genome shotgun (WGS) entry which is preliminary data.</text>
</comment>
<feature type="region of interest" description="Disordered" evidence="1">
    <location>
        <begin position="107"/>
        <end position="126"/>
    </location>
</feature>
<protein>
    <submittedName>
        <fullName evidence="4">Coiled-coil domain containing protein 138</fullName>
    </submittedName>
</protein>
<reference evidence="4" key="1">
    <citation type="submission" date="2023-04" db="EMBL/GenBank/DDBJ databases">
        <title>Chromosome-level genome of Chaenocephalus aceratus.</title>
        <authorList>
            <person name="Park H."/>
        </authorList>
    </citation>
    <scope>NUCLEOTIDE SEQUENCE</scope>
    <source>
        <strain evidence="4">DE</strain>
        <tissue evidence="4">Muscle</tissue>
    </source>
</reference>
<feature type="domain" description="Coiled-coil-domain-containing protein 138 coiled-coil" evidence="3">
    <location>
        <begin position="273"/>
        <end position="328"/>
    </location>
</feature>
<dbReference type="Gene3D" id="1.20.5.340">
    <property type="match status" value="1"/>
</dbReference>
<feature type="region of interest" description="Disordered" evidence="1">
    <location>
        <begin position="342"/>
        <end position="364"/>
    </location>
</feature>
<feature type="domain" description="Coiled-coil" evidence="2">
    <location>
        <begin position="372"/>
        <end position="618"/>
    </location>
</feature>
<accession>A0AAD9CL53</accession>
<organism evidence="4 5">
    <name type="scientific">Dissostichus eleginoides</name>
    <name type="common">Patagonian toothfish</name>
    <name type="synonym">Dissostichus amissus</name>
    <dbReference type="NCBI Taxonomy" id="100907"/>
    <lineage>
        <taxon>Eukaryota</taxon>
        <taxon>Metazoa</taxon>
        <taxon>Chordata</taxon>
        <taxon>Craniata</taxon>
        <taxon>Vertebrata</taxon>
        <taxon>Euteleostomi</taxon>
        <taxon>Actinopterygii</taxon>
        <taxon>Neopterygii</taxon>
        <taxon>Teleostei</taxon>
        <taxon>Neoteleostei</taxon>
        <taxon>Acanthomorphata</taxon>
        <taxon>Eupercaria</taxon>
        <taxon>Perciformes</taxon>
        <taxon>Notothenioidei</taxon>
        <taxon>Nototheniidae</taxon>
        <taxon>Dissostichus</taxon>
    </lineage>
</organism>
<evidence type="ECO:0000256" key="1">
    <source>
        <dbReference type="SAM" id="MobiDB-lite"/>
    </source>
</evidence>
<evidence type="ECO:0000259" key="2">
    <source>
        <dbReference type="Pfam" id="PF21035"/>
    </source>
</evidence>
<dbReference type="AlphaFoldDB" id="A0AAD9CL53"/>
<feature type="region of interest" description="Disordered" evidence="1">
    <location>
        <begin position="187"/>
        <end position="209"/>
    </location>
</feature>
<dbReference type="Proteomes" id="UP001228049">
    <property type="component" value="Unassembled WGS sequence"/>
</dbReference>
<feature type="compositionally biased region" description="Polar residues" evidence="1">
    <location>
        <begin position="354"/>
        <end position="364"/>
    </location>
</feature>
<dbReference type="PANTHER" id="PTHR34523:SF1">
    <property type="entry name" value="COILED-COIL DOMAIN-CONTAINING PROTEIN 138"/>
    <property type="match status" value="1"/>
</dbReference>
<dbReference type="Pfam" id="PF21037">
    <property type="entry name" value="CCDC138_cc"/>
    <property type="match status" value="1"/>
</dbReference>
<evidence type="ECO:0000313" key="5">
    <source>
        <dbReference type="Proteomes" id="UP001228049"/>
    </source>
</evidence>
<dbReference type="InterPro" id="IPR048751">
    <property type="entry name" value="CCDC138_CC"/>
</dbReference>
<evidence type="ECO:0000313" key="4">
    <source>
        <dbReference type="EMBL" id="KAK1903083.1"/>
    </source>
</evidence>
<sequence>MNLQFIDTEEQLKQKYLERRKQFPSPEDISLGRSEEAVRQNMLTKRPSKELKSYSKALYELFEAVSNNPDQFGSDRGLHGSNQDLRGVSAGSPLQYSQALFTETDVTLPSSLDESPGAQDNAKDGELRRIHRLSDMRCSSCLVLENVYQEMMTIYEQLKAERLGQQRWERELQERERELQERERELQERERELQERERELQERERELQERERELQERERELQERERRLSQQEEETVRRLVRMEEMLHSNTPAVEEKHQQELSELQDVLRERSKENRRLKASFDSIKGLNDSMRKQLNEIIEENKRLESQSKRVHARLENLQRKYEHGIALKGCQKVSTEMIKPSQKEKTAACGKSNNKGSSSPTSLKLQALLLDWVLDEQTLSSAAGNKEKGLGHCLPPEILLNERCLKVLPLLADQLHHTPSSEPDLLNLLRLILWALRQMDSSTQHVALSATLRRIGEEVSKTPAQLAVLQSIDPERPPCRSWPLYRSPQPHTRILSTLIILRTVKQADVLAQALDSLRTELMSEESRGLFLHSGGVCVLMSMLRAGRGGLHTPVDILMQLAKQSRYLNPFLEACSCEEFFRTAAQLLKNPRLELPTLEKLSVLLQKLSTIRKNRQHGCSGSNGLSMGHTGGVGLMEEIGRTGTITDDIENVLGSVPM</sequence>
<dbReference type="InterPro" id="IPR038798">
    <property type="entry name" value="CCDC138"/>
</dbReference>
<dbReference type="Pfam" id="PF21035">
    <property type="entry name" value="CCDC138_C"/>
    <property type="match status" value="1"/>
</dbReference>